<gene>
    <name evidence="1" type="ORF">BLA55_02450</name>
</gene>
<name>A0A1L4FSC9_9BACT</name>
<dbReference type="AlphaFoldDB" id="A0A1L4FSC9"/>
<dbReference type="KEGG" id="mpul:BLA55_02450"/>
<accession>A0A1L4FSC9</accession>
<protein>
    <submittedName>
        <fullName evidence="1">Uncharacterized protein</fullName>
    </submittedName>
</protein>
<evidence type="ECO:0000313" key="2">
    <source>
        <dbReference type="Proteomes" id="UP000184322"/>
    </source>
</evidence>
<sequence>MPIFHNAAGFQKYLLENEVINDPNRYTHISFEPNKYFKELGKIEIKGLWLEDAFISLQGPFVSLGNEWAFPLPKATKDHYKIYFWF</sequence>
<dbReference type="Proteomes" id="UP000184322">
    <property type="component" value="Chromosome"/>
</dbReference>
<keyword evidence="2" id="KW-1185">Reference proteome</keyword>
<reference evidence="2" key="1">
    <citation type="submission" date="2016-10" db="EMBL/GenBank/DDBJ databases">
        <authorList>
            <person name="Beylefeld A."/>
            <person name="Abolnik C."/>
        </authorList>
    </citation>
    <scope>NUCLEOTIDE SEQUENCE [LARGE SCALE GENOMIC DNA]</scope>
    <source>
        <strain evidence="2">B359_6</strain>
    </source>
</reference>
<dbReference type="RefSeq" id="WP_073372509.1">
    <property type="nucleotide sequence ID" value="NZ_CP017813.1"/>
</dbReference>
<proteinExistence type="predicted"/>
<dbReference type="STRING" id="48003.BLA55_02450"/>
<dbReference type="EMBL" id="CP017813">
    <property type="protein sequence ID" value="APJ38506.1"/>
    <property type="molecule type" value="Genomic_DNA"/>
</dbReference>
<evidence type="ECO:0000313" key="1">
    <source>
        <dbReference type="EMBL" id="APJ38506.1"/>
    </source>
</evidence>
<organism evidence="1 2">
    <name type="scientific">Mycoplasmopsis pullorum</name>
    <dbReference type="NCBI Taxonomy" id="48003"/>
    <lineage>
        <taxon>Bacteria</taxon>
        <taxon>Bacillati</taxon>
        <taxon>Mycoplasmatota</taxon>
        <taxon>Mycoplasmoidales</taxon>
        <taxon>Metamycoplasmataceae</taxon>
        <taxon>Mycoplasmopsis</taxon>
    </lineage>
</organism>